<dbReference type="EMBL" id="PEZX01000032">
    <property type="protein sequence ID" value="PIS06856.1"/>
    <property type="molecule type" value="Genomic_DNA"/>
</dbReference>
<name>A0A2M6R8M0_9BACT</name>
<evidence type="ECO:0000313" key="2">
    <source>
        <dbReference type="Proteomes" id="UP000231162"/>
    </source>
</evidence>
<organism evidence="1 2">
    <name type="scientific">Candidatus Berkelbacteria bacterium CG10_big_fil_rev_8_21_14_0_10_43_14</name>
    <dbReference type="NCBI Taxonomy" id="1974515"/>
    <lineage>
        <taxon>Bacteria</taxon>
        <taxon>Candidatus Berkelbacteria</taxon>
    </lineage>
</organism>
<comment type="caution">
    <text evidence="1">The sequence shown here is derived from an EMBL/GenBank/DDBJ whole genome shotgun (WGS) entry which is preliminary data.</text>
</comment>
<sequence>MSKCLLSNYSQNSGEWIISIKILIMQEYAPLYSFIYDNDFEKARSIWSNRSENSAEDLMFIQI</sequence>
<protein>
    <submittedName>
        <fullName evidence="1">Uncharacterized protein</fullName>
    </submittedName>
</protein>
<gene>
    <name evidence="1" type="ORF">COT79_02495</name>
</gene>
<dbReference type="Proteomes" id="UP000231162">
    <property type="component" value="Unassembled WGS sequence"/>
</dbReference>
<evidence type="ECO:0000313" key="1">
    <source>
        <dbReference type="EMBL" id="PIS06856.1"/>
    </source>
</evidence>
<proteinExistence type="predicted"/>
<dbReference type="AlphaFoldDB" id="A0A2M6R8M0"/>
<reference evidence="2" key="1">
    <citation type="submission" date="2017-09" db="EMBL/GenBank/DDBJ databases">
        <title>Depth-based differentiation of microbial function through sediment-hosted aquifers and enrichment of novel symbionts in the deep terrestrial subsurface.</title>
        <authorList>
            <person name="Probst A.J."/>
            <person name="Ladd B."/>
            <person name="Jarett J.K."/>
            <person name="Geller-Mcgrath D.E."/>
            <person name="Sieber C.M.K."/>
            <person name="Emerson J.B."/>
            <person name="Anantharaman K."/>
            <person name="Thomas B.C."/>
            <person name="Malmstrom R."/>
            <person name="Stieglmeier M."/>
            <person name="Klingl A."/>
            <person name="Woyke T."/>
            <person name="Ryan C.M."/>
            <person name="Banfield J.F."/>
        </authorList>
    </citation>
    <scope>NUCLEOTIDE SEQUENCE [LARGE SCALE GENOMIC DNA]</scope>
</reference>
<accession>A0A2M6R8M0</accession>